<dbReference type="InterPro" id="IPR045632">
    <property type="entry name" value="DUF6314"/>
</dbReference>
<evidence type="ECO:0000256" key="1">
    <source>
        <dbReference type="ARBA" id="ARBA00009183"/>
    </source>
</evidence>
<comment type="caution">
    <text evidence="7">The sequence shown here is derived from an EMBL/GenBank/DDBJ whole genome shotgun (WGS) entry which is preliminary data.</text>
</comment>
<dbReference type="GO" id="GO:0004499">
    <property type="term" value="F:N,N-dimethylaniline monooxygenase activity"/>
    <property type="evidence" value="ECO:0007669"/>
    <property type="project" value="InterPro"/>
</dbReference>
<evidence type="ECO:0000313" key="8">
    <source>
        <dbReference type="Proteomes" id="UP000237441"/>
    </source>
</evidence>
<keyword evidence="3" id="KW-0274">FAD</keyword>
<dbReference type="InterPro" id="IPR020946">
    <property type="entry name" value="Flavin_mOase-like"/>
</dbReference>
<evidence type="ECO:0000259" key="6">
    <source>
        <dbReference type="Pfam" id="PF19834"/>
    </source>
</evidence>
<evidence type="ECO:0000256" key="3">
    <source>
        <dbReference type="ARBA" id="ARBA00022827"/>
    </source>
</evidence>
<reference evidence="7 8" key="1">
    <citation type="submission" date="2016-07" db="EMBL/GenBank/DDBJ databases">
        <title>Comparative genomics of the entomopathogenic fungus Beauveria bassiana.</title>
        <authorList>
            <person name="Valero Jimenez C.A."/>
            <person name="Zwaan B.J."/>
            <person name="Van Kan J.A."/>
            <person name="Takken W."/>
            <person name="Debets A.J."/>
            <person name="Schoustra S.E."/>
            <person name="Koenraadt C.J."/>
        </authorList>
    </citation>
    <scope>NUCLEOTIDE SEQUENCE [LARGE SCALE GENOMIC DNA]</scope>
    <source>
        <strain evidence="7 8">ARSEF 8028</strain>
    </source>
</reference>
<dbReference type="AlphaFoldDB" id="A0A2S7XZD5"/>
<dbReference type="PANTHER" id="PTHR23023">
    <property type="entry name" value="DIMETHYLANILINE MONOOXYGENASE"/>
    <property type="match status" value="1"/>
</dbReference>
<dbReference type="InterPro" id="IPR036188">
    <property type="entry name" value="FAD/NAD-bd_sf"/>
</dbReference>
<dbReference type="SUPFAM" id="SSF51905">
    <property type="entry name" value="FAD/NAD(P)-binding domain"/>
    <property type="match status" value="1"/>
</dbReference>
<keyword evidence="4" id="KW-0521">NADP</keyword>
<organism evidence="7 8">
    <name type="scientific">Beauveria bassiana</name>
    <name type="common">White muscardine disease fungus</name>
    <name type="synonym">Tritirachium shiotae</name>
    <dbReference type="NCBI Taxonomy" id="176275"/>
    <lineage>
        <taxon>Eukaryota</taxon>
        <taxon>Fungi</taxon>
        <taxon>Dikarya</taxon>
        <taxon>Ascomycota</taxon>
        <taxon>Pezizomycotina</taxon>
        <taxon>Sordariomycetes</taxon>
        <taxon>Hypocreomycetidae</taxon>
        <taxon>Hypocreales</taxon>
        <taxon>Cordycipitaceae</taxon>
        <taxon>Beauveria</taxon>
    </lineage>
</organism>
<evidence type="ECO:0000256" key="4">
    <source>
        <dbReference type="ARBA" id="ARBA00022857"/>
    </source>
</evidence>
<evidence type="ECO:0000313" key="7">
    <source>
        <dbReference type="EMBL" id="PQK08992.1"/>
    </source>
</evidence>
<dbReference type="OrthoDB" id="66881at2759"/>
<gene>
    <name evidence="7" type="ORF">BB8028_0001g10630</name>
</gene>
<comment type="similarity">
    <text evidence="1">Belongs to the FMO family.</text>
</comment>
<proteinExistence type="inferred from homology"/>
<evidence type="ECO:0000256" key="2">
    <source>
        <dbReference type="ARBA" id="ARBA00022630"/>
    </source>
</evidence>
<dbReference type="Gene3D" id="3.50.50.60">
    <property type="entry name" value="FAD/NAD(P)-binding domain"/>
    <property type="match status" value="1"/>
</dbReference>
<keyword evidence="2" id="KW-0285">Flavoprotein</keyword>
<dbReference type="InterPro" id="IPR000960">
    <property type="entry name" value="Flavin_mOase"/>
</dbReference>
<feature type="domain" description="DUF6314" evidence="6">
    <location>
        <begin position="569"/>
        <end position="747"/>
    </location>
</feature>
<dbReference type="GO" id="GO:0050661">
    <property type="term" value="F:NADP binding"/>
    <property type="evidence" value="ECO:0007669"/>
    <property type="project" value="InterPro"/>
</dbReference>
<dbReference type="EMBL" id="JRHA01000001">
    <property type="protein sequence ID" value="PQK08992.1"/>
    <property type="molecule type" value="Genomic_DNA"/>
</dbReference>
<protein>
    <recommendedName>
        <fullName evidence="6">DUF6314 domain-containing protein</fullName>
    </recommendedName>
</protein>
<dbReference type="PRINTS" id="PR00370">
    <property type="entry name" value="FMOXYGENASE"/>
</dbReference>
<dbReference type="Pfam" id="PF19834">
    <property type="entry name" value="DUF6314"/>
    <property type="match status" value="1"/>
</dbReference>
<dbReference type="Proteomes" id="UP000237441">
    <property type="component" value="Unassembled WGS sequence"/>
</dbReference>
<name>A0A2S7XZD5_BEABA</name>
<dbReference type="Pfam" id="PF00743">
    <property type="entry name" value="FMO-like"/>
    <property type="match status" value="1"/>
</dbReference>
<dbReference type="InterPro" id="IPR050346">
    <property type="entry name" value="FMO-like"/>
</dbReference>
<accession>A0A2S7XZD5</accession>
<evidence type="ECO:0000256" key="5">
    <source>
        <dbReference type="ARBA" id="ARBA00023002"/>
    </source>
</evidence>
<sequence length="747" mass="83443">MSLRRHASWTAMAKSVCIIGAGPAGLAIAKTLLHNAPQGDFCVTVFDAQPNVGGLWPTDKDDAGRQIHPLMRTNQSRHSMHFSDLAWDDETPQLPRAWMVGQYLERYAEKYLHGRLNFQLRLKTRVTRTERDGEGWNVTVRSDKGDETARFDRLVVASGYFGEPVVPKTMKEYSTAPVIHSSYYRDLKSLLGTSGRGGKIVVAGGQMSGVEIAATIGTHLSEQINSPDQSSIPNIENYEIHHVSPRHPWVIPLHTTPEPKWKAPPFLPHDFSSYNKNNRPVPFTDTHGHITEERAKIVHERLLGALGPRQMIGSETANTDGLDRSSLPYVSCSDWYCDFVRSGFITVHDSRLESLAGSTAKLTESEIDDVAAVVLATGFDPEPCISFLPNDVLSTLKYSPAHPALLLALSFHGTHHPEVPNLGFVGFYRGAFWGVIQMQARFLTALWSSKGPSATLRDKLARDSCIQRTLNLRDDPRQSQFPMGDYQFLMQDFAEALSLEISPPQAVDAPSLTTNGLPLEIFAPCRFSPPNEDGQHNANAKKLNNDAAAVLKAALTTPRFVSRAVFRSLLGTWKLERTLTSKLPTHPSGHFSGTAQFLLRKTTKEGVQCAIAEESVASVCRDGESYEYLYIEDGDFQTDQGFGFRATRRYIYRYDEASDRISVWFAKPDDNKRVDYLFHRIEFEDPPADSGGHPHGWPAKSGHLCIDDYYNVKYNFVFDAVNVESWVCAYTVNGPQKDYTIHGTYTR</sequence>
<dbReference type="GO" id="GO:0050660">
    <property type="term" value="F:flavin adenine dinucleotide binding"/>
    <property type="evidence" value="ECO:0007669"/>
    <property type="project" value="InterPro"/>
</dbReference>
<keyword evidence="5" id="KW-0560">Oxidoreductase</keyword>